<dbReference type="EMBL" id="CP047475">
    <property type="protein sequence ID" value="QIA63338.1"/>
    <property type="molecule type" value="Genomic_DNA"/>
</dbReference>
<protein>
    <submittedName>
        <fullName evidence="1">Uncharacterized protein</fullName>
    </submittedName>
</protein>
<keyword evidence="2" id="KW-1185">Reference proteome</keyword>
<proteinExistence type="predicted"/>
<dbReference type="KEGG" id="vas:GT360_07310"/>
<gene>
    <name evidence="1" type="ORF">GT360_07310</name>
</gene>
<accession>A0A7Z2T375</accession>
<organism evidence="1 2">
    <name type="scientific">Vibrio astriarenae</name>
    <dbReference type="NCBI Taxonomy" id="1481923"/>
    <lineage>
        <taxon>Bacteria</taxon>
        <taxon>Pseudomonadati</taxon>
        <taxon>Pseudomonadota</taxon>
        <taxon>Gammaproteobacteria</taxon>
        <taxon>Vibrionales</taxon>
        <taxon>Vibrionaceae</taxon>
        <taxon>Vibrio</taxon>
    </lineage>
</organism>
<sequence length="255" mass="28699">MVYPKKNADEIAIGEVFDNLPEGDPRNKVEYLAKFLDLLSVGGEAPFDCAMQCGFSIREYGRDGGVYKIHLSPHYEKVGKTELFYRYDSDIYTNCLNPLEAHKAYLQHGRSEPIQEEWVIQAATRFGMEMTFNGAFTISDSSLIAQIEAANELRLRIYIENGFGASVYLPAYWDASNKRLNFSGHFMDWLAANPDMFIDWQTGLASHERADMTANFYVCDAKGTLAHLDTTSKGSVYNIGGQIRVFDAEDTEYGG</sequence>
<dbReference type="RefSeq" id="WP_164648233.1">
    <property type="nucleotide sequence ID" value="NZ_CP047475.1"/>
</dbReference>
<reference evidence="1 2" key="1">
    <citation type="submission" date="2020-01" db="EMBL/GenBank/DDBJ databases">
        <title>Whole genome and functional gene identification of agarase of Vibrio HN897.</title>
        <authorList>
            <person name="Liu Y."/>
            <person name="Zhao Z."/>
        </authorList>
    </citation>
    <scope>NUCLEOTIDE SEQUENCE [LARGE SCALE GENOMIC DNA]</scope>
    <source>
        <strain evidence="1 2">HN897</strain>
    </source>
</reference>
<evidence type="ECO:0000313" key="2">
    <source>
        <dbReference type="Proteomes" id="UP000464262"/>
    </source>
</evidence>
<name>A0A7Z2T375_9VIBR</name>
<dbReference type="Proteomes" id="UP000464262">
    <property type="component" value="Chromosome 1"/>
</dbReference>
<evidence type="ECO:0000313" key="1">
    <source>
        <dbReference type="EMBL" id="QIA63338.1"/>
    </source>
</evidence>
<dbReference type="AlphaFoldDB" id="A0A7Z2T375"/>